<keyword evidence="2" id="KW-1185">Reference proteome</keyword>
<protein>
    <submittedName>
        <fullName evidence="1">Uncharacterized protein</fullName>
    </submittedName>
</protein>
<dbReference type="Proteomes" id="UP001419268">
    <property type="component" value="Unassembled WGS sequence"/>
</dbReference>
<evidence type="ECO:0000313" key="1">
    <source>
        <dbReference type="EMBL" id="KAK9094835.1"/>
    </source>
</evidence>
<proteinExistence type="predicted"/>
<dbReference type="AlphaFoldDB" id="A0AAP0EMF0"/>
<accession>A0AAP0EMF0</accession>
<evidence type="ECO:0000313" key="2">
    <source>
        <dbReference type="Proteomes" id="UP001419268"/>
    </source>
</evidence>
<gene>
    <name evidence="1" type="ORF">Scep_026304</name>
</gene>
<comment type="caution">
    <text evidence="1">The sequence shown here is derived from an EMBL/GenBank/DDBJ whole genome shotgun (WGS) entry which is preliminary data.</text>
</comment>
<dbReference type="EMBL" id="JBBNAG010000011">
    <property type="protein sequence ID" value="KAK9094835.1"/>
    <property type="molecule type" value="Genomic_DNA"/>
</dbReference>
<reference evidence="1 2" key="1">
    <citation type="submission" date="2024-01" db="EMBL/GenBank/DDBJ databases">
        <title>Genome assemblies of Stephania.</title>
        <authorList>
            <person name="Yang L."/>
        </authorList>
    </citation>
    <scope>NUCLEOTIDE SEQUENCE [LARGE SCALE GENOMIC DNA]</scope>
    <source>
        <strain evidence="1">JXDWG</strain>
        <tissue evidence="1">Leaf</tissue>
    </source>
</reference>
<sequence length="64" mass="7029">MNFDGLFTVKGEGNGGGIAMFWKRTDVIEILSSSPNFVNAMVMSEGVPAYMLTGFYGYPNITRK</sequence>
<name>A0AAP0EMF0_9MAGN</name>
<organism evidence="1 2">
    <name type="scientific">Stephania cephalantha</name>
    <dbReference type="NCBI Taxonomy" id="152367"/>
    <lineage>
        <taxon>Eukaryota</taxon>
        <taxon>Viridiplantae</taxon>
        <taxon>Streptophyta</taxon>
        <taxon>Embryophyta</taxon>
        <taxon>Tracheophyta</taxon>
        <taxon>Spermatophyta</taxon>
        <taxon>Magnoliopsida</taxon>
        <taxon>Ranunculales</taxon>
        <taxon>Menispermaceae</taxon>
        <taxon>Menispermoideae</taxon>
        <taxon>Cissampelideae</taxon>
        <taxon>Stephania</taxon>
    </lineage>
</organism>